<name>A0AAV6UNE5_9ARAC</name>
<evidence type="ECO:0000313" key="3">
    <source>
        <dbReference type="Proteomes" id="UP000827092"/>
    </source>
</evidence>
<proteinExistence type="predicted"/>
<dbReference type="EMBL" id="JAFNEN010000344">
    <property type="protein sequence ID" value="KAG8185141.1"/>
    <property type="molecule type" value="Genomic_DNA"/>
</dbReference>
<protein>
    <submittedName>
        <fullName evidence="2">Uncharacterized protein</fullName>
    </submittedName>
</protein>
<accession>A0AAV6UNE5</accession>
<feature type="compositionally biased region" description="Polar residues" evidence="1">
    <location>
        <begin position="29"/>
        <end position="43"/>
    </location>
</feature>
<comment type="caution">
    <text evidence="2">The sequence shown here is derived from an EMBL/GenBank/DDBJ whole genome shotgun (WGS) entry which is preliminary data.</text>
</comment>
<dbReference type="Proteomes" id="UP000827092">
    <property type="component" value="Unassembled WGS sequence"/>
</dbReference>
<reference evidence="2 3" key="1">
    <citation type="journal article" date="2022" name="Nat. Ecol. Evol.">
        <title>A masculinizing supergene underlies an exaggerated male reproductive morph in a spider.</title>
        <authorList>
            <person name="Hendrickx F."/>
            <person name="De Corte Z."/>
            <person name="Sonet G."/>
            <person name="Van Belleghem S.M."/>
            <person name="Kostlbacher S."/>
            <person name="Vangestel C."/>
        </authorList>
    </citation>
    <scope>NUCLEOTIDE SEQUENCE [LARGE SCALE GENOMIC DNA]</scope>
    <source>
        <strain evidence="2">W744_W776</strain>
    </source>
</reference>
<sequence>MTDTAVYYSPHWTLSKQLYHITAKEHSQQDGSAIPSTTLNSLQEKNKRSQPKTRMPKAAFGHSTTLKIFAKIITMIQQRRLSRRHWRFHLIVSKRRR</sequence>
<evidence type="ECO:0000313" key="2">
    <source>
        <dbReference type="EMBL" id="KAG8185141.1"/>
    </source>
</evidence>
<evidence type="ECO:0000256" key="1">
    <source>
        <dbReference type="SAM" id="MobiDB-lite"/>
    </source>
</evidence>
<keyword evidence="3" id="KW-1185">Reference proteome</keyword>
<gene>
    <name evidence="2" type="ORF">JTE90_005120</name>
</gene>
<dbReference type="AlphaFoldDB" id="A0AAV6UNE5"/>
<feature type="region of interest" description="Disordered" evidence="1">
    <location>
        <begin position="25"/>
        <end position="58"/>
    </location>
</feature>
<organism evidence="2 3">
    <name type="scientific">Oedothorax gibbosus</name>
    <dbReference type="NCBI Taxonomy" id="931172"/>
    <lineage>
        <taxon>Eukaryota</taxon>
        <taxon>Metazoa</taxon>
        <taxon>Ecdysozoa</taxon>
        <taxon>Arthropoda</taxon>
        <taxon>Chelicerata</taxon>
        <taxon>Arachnida</taxon>
        <taxon>Araneae</taxon>
        <taxon>Araneomorphae</taxon>
        <taxon>Entelegynae</taxon>
        <taxon>Araneoidea</taxon>
        <taxon>Linyphiidae</taxon>
        <taxon>Erigoninae</taxon>
        <taxon>Oedothorax</taxon>
    </lineage>
</organism>